<dbReference type="Proteomes" id="UP000180057">
    <property type="component" value="Unassembled WGS sequence"/>
</dbReference>
<dbReference type="STRING" id="472963.BKP45_03165"/>
<dbReference type="AlphaFoldDB" id="A0A1S2MB31"/>
<comment type="caution">
    <text evidence="1">The sequence shown here is derived from an EMBL/GenBank/DDBJ whole genome shotgun (WGS) entry which is preliminary data.</text>
</comment>
<dbReference type="RefSeq" id="WP_071388298.1">
    <property type="nucleotide sequence ID" value="NZ_MLQS01000001.1"/>
</dbReference>
<organism evidence="1 2">
    <name type="scientific">Anaerobacillus alkalidiazotrophicus</name>
    <dbReference type="NCBI Taxonomy" id="472963"/>
    <lineage>
        <taxon>Bacteria</taxon>
        <taxon>Bacillati</taxon>
        <taxon>Bacillota</taxon>
        <taxon>Bacilli</taxon>
        <taxon>Bacillales</taxon>
        <taxon>Bacillaceae</taxon>
        <taxon>Anaerobacillus</taxon>
    </lineage>
</organism>
<proteinExistence type="predicted"/>
<dbReference type="EMBL" id="MLQS01000001">
    <property type="protein sequence ID" value="OIJ21713.1"/>
    <property type="molecule type" value="Genomic_DNA"/>
</dbReference>
<accession>A0A1S2MB31</accession>
<gene>
    <name evidence="1" type="ORF">BKP45_03165</name>
</gene>
<keyword evidence="2" id="KW-1185">Reference proteome</keyword>
<name>A0A1S2MB31_9BACI</name>
<protein>
    <submittedName>
        <fullName evidence="1">Uncharacterized protein</fullName>
    </submittedName>
</protein>
<dbReference type="OrthoDB" id="2697418at2"/>
<reference evidence="1 2" key="1">
    <citation type="submission" date="2016-10" db="EMBL/GenBank/DDBJ databases">
        <title>Draft genome sequences of four alkaliphilic bacteria belonging to the Anaerobacillus genus.</title>
        <authorList>
            <person name="Bassil N.M."/>
            <person name="Lloyd J.R."/>
        </authorList>
    </citation>
    <scope>NUCLEOTIDE SEQUENCE [LARGE SCALE GENOMIC DNA]</scope>
    <source>
        <strain evidence="1 2">DSM 22531</strain>
    </source>
</reference>
<evidence type="ECO:0000313" key="1">
    <source>
        <dbReference type="EMBL" id="OIJ21713.1"/>
    </source>
</evidence>
<sequence>MKPGNIKQFSHLREFTTLQQFNETIKHVLSQHGDEFTKGERLAFTILTRFSVKEIGICNARICKLVEAAQAQKGGVSRSTFERMLRKAKQLGVLSIHHTTRKKGGYSHNVYVFHRFDGTLIEKLTDRQTTEKSTTPTLPNEKIPAETSKLENKIKDKDLRPITLDSLDHTFVPSYVPKPFTKIVKPFFDRAKQICELWDRALIAYRQMKFTEAIESLLPTITEAFKETVYKYKQGKIKKSFHAYFYGTVAGKLIVEKRKMVATKSLFSLWLRK</sequence>
<evidence type="ECO:0000313" key="2">
    <source>
        <dbReference type="Proteomes" id="UP000180057"/>
    </source>
</evidence>